<feature type="domain" description="DUF5979" evidence="3">
    <location>
        <begin position="377"/>
        <end position="476"/>
    </location>
</feature>
<comment type="caution">
    <text evidence="5">The sequence shown here is derived from an EMBL/GenBank/DDBJ whole genome shotgun (WGS) entry which is preliminary data.</text>
</comment>
<feature type="domain" description="DUF5979" evidence="3">
    <location>
        <begin position="1239"/>
        <end position="1338"/>
    </location>
</feature>
<keyword evidence="2" id="KW-0732">Signal</keyword>
<feature type="domain" description="DUF5979" evidence="3">
    <location>
        <begin position="1132"/>
        <end position="1232"/>
    </location>
</feature>
<evidence type="ECO:0000259" key="3">
    <source>
        <dbReference type="Pfam" id="PF19407"/>
    </source>
</evidence>
<gene>
    <name evidence="5" type="ORF">OERS_25230</name>
</gene>
<organism evidence="5 6">
    <name type="scientific">Oerskovia enterophila</name>
    <dbReference type="NCBI Taxonomy" id="43678"/>
    <lineage>
        <taxon>Bacteria</taxon>
        <taxon>Bacillati</taxon>
        <taxon>Actinomycetota</taxon>
        <taxon>Actinomycetes</taxon>
        <taxon>Micrococcales</taxon>
        <taxon>Cellulomonadaceae</taxon>
        <taxon>Oerskovia</taxon>
    </lineage>
</organism>
<feature type="domain" description="DUF5979" evidence="3">
    <location>
        <begin position="487"/>
        <end position="586"/>
    </location>
</feature>
<dbReference type="InterPro" id="IPR046022">
    <property type="entry name" value="DUF5979"/>
</dbReference>
<feature type="chain" id="PRO_5047426370" evidence="2">
    <location>
        <begin position="37"/>
        <end position="1489"/>
    </location>
</feature>
<name>A0ABX2Y2I9_9CELL</name>
<evidence type="ECO:0000256" key="1">
    <source>
        <dbReference type="SAM" id="Phobius"/>
    </source>
</evidence>
<dbReference type="Pfam" id="PF19407">
    <property type="entry name" value="DUF5979"/>
    <property type="match status" value="10"/>
</dbReference>
<feature type="domain" description="DUF5979" evidence="3">
    <location>
        <begin position="1348"/>
        <end position="1451"/>
    </location>
</feature>
<accession>A0ABX2Y2I9</accession>
<dbReference type="RefSeq" id="WP_083201424.1">
    <property type="nucleotide sequence ID" value="NZ_MAQA01000029.1"/>
</dbReference>
<proteinExistence type="predicted"/>
<dbReference type="Proteomes" id="UP000093412">
    <property type="component" value="Unassembled WGS sequence"/>
</dbReference>
<feature type="transmembrane region" description="Helical" evidence="1">
    <location>
        <begin position="1463"/>
        <end position="1484"/>
    </location>
</feature>
<evidence type="ECO:0000259" key="4">
    <source>
        <dbReference type="Pfam" id="PF20597"/>
    </source>
</evidence>
<dbReference type="EMBL" id="MAQA01000029">
    <property type="protein sequence ID" value="OCI30763.1"/>
    <property type="molecule type" value="Genomic_DNA"/>
</dbReference>
<reference evidence="5 6" key="1">
    <citation type="submission" date="2016-06" db="EMBL/GenBank/DDBJ databases">
        <title>Genome sequence of Oerskovia enterophila DSM 43852.</title>
        <authorList>
            <person name="Poehlein A."/>
            <person name="Jag V."/>
            <person name="Bengelsdorf F.R."/>
            <person name="Daniel R."/>
            <person name="Duerre P."/>
        </authorList>
    </citation>
    <scope>NUCLEOTIDE SEQUENCE [LARGE SCALE GENOMIC DNA]</scope>
    <source>
        <strain evidence="5 6">DSM 43852</strain>
    </source>
</reference>
<keyword evidence="1" id="KW-1133">Transmembrane helix</keyword>
<feature type="signal peptide" evidence="2">
    <location>
        <begin position="1"/>
        <end position="36"/>
    </location>
</feature>
<feature type="domain" description="DUF5979" evidence="3">
    <location>
        <begin position="1025"/>
        <end position="1125"/>
    </location>
</feature>
<feature type="domain" description="DUF5979" evidence="3">
    <location>
        <begin position="703"/>
        <end position="803"/>
    </location>
</feature>
<feature type="domain" description="DUF5979" evidence="3">
    <location>
        <begin position="919"/>
        <end position="1017"/>
    </location>
</feature>
<protein>
    <submittedName>
        <fullName evidence="5">Colicin-E5 Imm protein</fullName>
    </submittedName>
</protein>
<keyword evidence="1" id="KW-0472">Membrane</keyword>
<sequence>MSTPFRVRSRAASPLQRTVAAATSALLALTGAVALGAGPLAAPAAAAQSPMCPAPGLEPPVHIGTPVFTDNNVAVWTGGDYTAQYTAAESEGVLVVDGRATFDAPGNFSIGAVGAGSQIAPADGSTMLHVGGDMTIAAGTGLTVGSTQPNGGGVEVGGTLTADGTLSTTGTVSAAPIVTGVGAATALSPWNDYRSIVDDASATIASWGGTSVTRSGEQLTFTGSGASDPQVFTLSAAELNGARDYSFVGIPDGVAIAINVTGTDPVDIAPNAWAGNGYTPLNWADSRNPQFGLWSARILWNFAETPSLTIGRGDQFMGSILAPRADATIATSTNGRVLVGGDLTFGASNVPGGLEMHNYPWIGPGPFACRDASGATFSVAKSVTGSGADAVPAGTTFEVDYSYVLDGTTITGTLDVLADGTAVTGPQGLPEGTVVTLSEPRLPEVPGVEWGTPTFEPSSPVTLGAGGTVAVRLTNTANLVDAPAGGFSVAKELLGSAAGLVPEGTEFTVAYAYELDGQTQRGTLTVLADGTFVDGPQDLPVGTVVTFTEIDLPDVAGVVWGAPTFSPESVTISDGVDAQVTVTNTAAPVVVRVGGFSLQKAVTGEAADLVPEGTEFTVAYSYELAGAPVTGTLVVTADGTVVNGPQNLPAGTVVSFDEVSLPNVDGVVWGAPVFSPDTLTVAADENPTIVLTNTATDAPAGGFSVQKVVTGEASDLVPAGTQFSVVYSYELDGVPTSGTVTVRADGTVVNGPQNLPVGTEVTFGEVSFPAVDGVVWGAPTFSPATVTIVDDVNAEVTVTNTATDVPAGGFSLRKTVTGTASGLVPAGTEFTVTYSYQLDGVPTSGTATVLADGTVVNGPQNLPVGTEVTFGEINLPTIDGVVWGAPAFSPATVTVADDVDAQVTVTNTADAVVVPVGGFSLRKVVEGAATGLVPAGTEFTVAFSYEIDGTPTSSRLTVLADGTVVNGPQNLVAGTVVTFEEVALPEIPGVSWGTAIFSPESVTIEDGTSPEVTLTNRADLVVGGFSLQKVVTGEAADLVPEGTEFTVTYSYELDGVPTSGTLSVLTDGKVVDGPQNLPFGTVVTFDELDLPSIDGVVWGAPVFSPETLAIGDGTNPKVTLTNTATDAPAGGFSLQKAVTGEASGLVPGGTEFTVAYSYELGGVPTSSTLSVLADGTVVNGPQNLPVGTVVTFEEIDLPSIDGVVWGAPAFSPASVTIEDDVTTEVTVTNTATDEPAGGFSLRKVVAGAASGAVPAGTEFTVTYSYELDGVPTSGTATVRADGTLVDGPQNLPVGTVVTFGEVDLPELSGVVWGAPAFSPATVTVADGTSAVVTVTNTADVVAAQVGSFSILKKVEGPNAAKVPADTEFTVTFSGTVNGEHQEGTLTVRADGTVVDGPANLPAGTVVELEETGLPKIDGVSWGTPVFTVDGEKVSSITIGAGQVVEVTLTNTAGSGLAVTGTGALGIAAAALLLLGGGAVLLVGARRRRA</sequence>
<feature type="domain" description="Choice-of-anchor A" evidence="4">
    <location>
        <begin position="78"/>
        <end position="344"/>
    </location>
</feature>
<dbReference type="NCBIfam" id="TIGR04215">
    <property type="entry name" value="choice_anch_A"/>
    <property type="match status" value="1"/>
</dbReference>
<feature type="domain" description="DUF5979" evidence="3">
    <location>
        <begin position="810"/>
        <end position="909"/>
    </location>
</feature>
<feature type="domain" description="DUF5979" evidence="3">
    <location>
        <begin position="596"/>
        <end position="696"/>
    </location>
</feature>
<dbReference type="Pfam" id="PF20597">
    <property type="entry name" value="pAdhesive_15"/>
    <property type="match status" value="1"/>
</dbReference>
<dbReference type="InterPro" id="IPR026588">
    <property type="entry name" value="Choice_anch_A"/>
</dbReference>
<evidence type="ECO:0000313" key="6">
    <source>
        <dbReference type="Proteomes" id="UP000093412"/>
    </source>
</evidence>
<evidence type="ECO:0000256" key="2">
    <source>
        <dbReference type="SAM" id="SignalP"/>
    </source>
</evidence>
<keyword evidence="1" id="KW-0812">Transmembrane</keyword>
<keyword evidence="6" id="KW-1185">Reference proteome</keyword>
<evidence type="ECO:0000313" key="5">
    <source>
        <dbReference type="EMBL" id="OCI30763.1"/>
    </source>
</evidence>